<gene>
    <name evidence="4" type="ORF">POM88_046729</name>
</gene>
<proteinExistence type="predicted"/>
<dbReference type="PANTHER" id="PTHR27007">
    <property type="match status" value="1"/>
</dbReference>
<sequence>MLINGLEAAQVQDLVLQQGHPRRLSSPPDKATESFVFPAMLQLKATEFDFGTVTLSSLKLLDSIGGGLAFVIWPDDDSIGDAGGYIGIMAGTGSPKSVWHITRTRILLGVASALAYLHQECENQVIHRDVKTSNIMLDEAFNAKLGDFGLARQTKHDKSSDAIVAAGTMG</sequence>
<dbReference type="InterPro" id="IPR008271">
    <property type="entry name" value="Ser/Thr_kinase_AS"/>
</dbReference>
<dbReference type="SUPFAM" id="SSF56112">
    <property type="entry name" value="Protein kinase-like (PK-like)"/>
    <property type="match status" value="1"/>
</dbReference>
<dbReference type="Pfam" id="PF00069">
    <property type="entry name" value="Pkinase"/>
    <property type="match status" value="1"/>
</dbReference>
<evidence type="ECO:0000313" key="5">
    <source>
        <dbReference type="Proteomes" id="UP001237642"/>
    </source>
</evidence>
<dbReference type="EMBL" id="JAUIZM010000010">
    <property type="protein sequence ID" value="KAK1362255.1"/>
    <property type="molecule type" value="Genomic_DNA"/>
</dbReference>
<dbReference type="GO" id="GO:0004672">
    <property type="term" value="F:protein kinase activity"/>
    <property type="evidence" value="ECO:0007669"/>
    <property type="project" value="InterPro"/>
</dbReference>
<dbReference type="InterPro" id="IPR000719">
    <property type="entry name" value="Prot_kinase_dom"/>
</dbReference>
<dbReference type="PROSITE" id="PS50011">
    <property type="entry name" value="PROTEIN_KINASE_DOM"/>
    <property type="match status" value="1"/>
</dbReference>
<evidence type="ECO:0000256" key="1">
    <source>
        <dbReference type="ARBA" id="ARBA00022741"/>
    </source>
</evidence>
<evidence type="ECO:0000256" key="2">
    <source>
        <dbReference type="ARBA" id="ARBA00022840"/>
    </source>
</evidence>
<dbReference type="GO" id="GO:0005524">
    <property type="term" value="F:ATP binding"/>
    <property type="evidence" value="ECO:0007669"/>
    <property type="project" value="UniProtKB-KW"/>
</dbReference>
<evidence type="ECO:0000313" key="4">
    <source>
        <dbReference type="EMBL" id="KAK1362255.1"/>
    </source>
</evidence>
<dbReference type="Proteomes" id="UP001237642">
    <property type="component" value="Unassembled WGS sequence"/>
</dbReference>
<accession>A0AAD8H7G5</accession>
<dbReference type="Gene3D" id="1.10.510.10">
    <property type="entry name" value="Transferase(Phosphotransferase) domain 1"/>
    <property type="match status" value="1"/>
</dbReference>
<keyword evidence="5" id="KW-1185">Reference proteome</keyword>
<name>A0AAD8H7G5_9APIA</name>
<dbReference type="AlphaFoldDB" id="A0AAD8H7G5"/>
<reference evidence="4" key="1">
    <citation type="submission" date="2023-02" db="EMBL/GenBank/DDBJ databases">
        <title>Genome of toxic invasive species Heracleum sosnowskyi carries increased number of genes despite the absence of recent whole-genome duplications.</title>
        <authorList>
            <person name="Schelkunov M."/>
            <person name="Shtratnikova V."/>
            <person name="Makarenko M."/>
            <person name="Klepikova A."/>
            <person name="Omelchenko D."/>
            <person name="Novikova G."/>
            <person name="Obukhova E."/>
            <person name="Bogdanov V."/>
            <person name="Penin A."/>
            <person name="Logacheva M."/>
        </authorList>
    </citation>
    <scope>NUCLEOTIDE SEQUENCE</scope>
    <source>
        <strain evidence="4">Hsosn_3</strain>
        <tissue evidence="4">Leaf</tissue>
    </source>
</reference>
<dbReference type="InterPro" id="IPR050528">
    <property type="entry name" value="L-type_Lectin-RKs"/>
</dbReference>
<evidence type="ECO:0000259" key="3">
    <source>
        <dbReference type="PROSITE" id="PS50011"/>
    </source>
</evidence>
<feature type="domain" description="Protein kinase" evidence="3">
    <location>
        <begin position="1"/>
        <end position="170"/>
    </location>
</feature>
<keyword evidence="2" id="KW-0067">ATP-binding</keyword>
<protein>
    <recommendedName>
        <fullName evidence="3">Protein kinase domain-containing protein</fullName>
    </recommendedName>
</protein>
<dbReference type="InterPro" id="IPR011009">
    <property type="entry name" value="Kinase-like_dom_sf"/>
</dbReference>
<comment type="caution">
    <text evidence="4">The sequence shown here is derived from an EMBL/GenBank/DDBJ whole genome shotgun (WGS) entry which is preliminary data.</text>
</comment>
<dbReference type="PROSITE" id="PS00108">
    <property type="entry name" value="PROTEIN_KINASE_ST"/>
    <property type="match status" value="1"/>
</dbReference>
<reference evidence="4" key="2">
    <citation type="submission" date="2023-05" db="EMBL/GenBank/DDBJ databases">
        <authorList>
            <person name="Schelkunov M.I."/>
        </authorList>
    </citation>
    <scope>NUCLEOTIDE SEQUENCE</scope>
    <source>
        <strain evidence="4">Hsosn_3</strain>
        <tissue evidence="4">Leaf</tissue>
    </source>
</reference>
<keyword evidence="1" id="KW-0547">Nucleotide-binding</keyword>
<organism evidence="4 5">
    <name type="scientific">Heracleum sosnowskyi</name>
    <dbReference type="NCBI Taxonomy" id="360622"/>
    <lineage>
        <taxon>Eukaryota</taxon>
        <taxon>Viridiplantae</taxon>
        <taxon>Streptophyta</taxon>
        <taxon>Embryophyta</taxon>
        <taxon>Tracheophyta</taxon>
        <taxon>Spermatophyta</taxon>
        <taxon>Magnoliopsida</taxon>
        <taxon>eudicotyledons</taxon>
        <taxon>Gunneridae</taxon>
        <taxon>Pentapetalae</taxon>
        <taxon>asterids</taxon>
        <taxon>campanulids</taxon>
        <taxon>Apiales</taxon>
        <taxon>Apiaceae</taxon>
        <taxon>Apioideae</taxon>
        <taxon>apioid superclade</taxon>
        <taxon>Tordylieae</taxon>
        <taxon>Tordyliinae</taxon>
        <taxon>Heracleum</taxon>
    </lineage>
</organism>